<dbReference type="AlphaFoldDB" id="A0A5N6RWN6"/>
<dbReference type="CDD" id="cd12087">
    <property type="entry name" value="TM_EGFR-like"/>
    <property type="match status" value="1"/>
</dbReference>
<dbReference type="EMBL" id="QDAG01000007">
    <property type="protein sequence ID" value="KAE8127821.1"/>
    <property type="molecule type" value="Genomic_DNA"/>
</dbReference>
<dbReference type="Proteomes" id="UP000325415">
    <property type="component" value="Unassembled WGS sequence"/>
</dbReference>
<feature type="transmembrane region" description="Helical" evidence="2">
    <location>
        <begin position="95"/>
        <end position="122"/>
    </location>
</feature>
<reference evidence="4 5" key="1">
    <citation type="submission" date="2018-04" db="EMBL/GenBank/DDBJ databases">
        <authorList>
            <person name="Eckel V.P."/>
            <person name="Vogel R.F."/>
        </authorList>
    </citation>
    <scope>NUCLEOTIDE SEQUENCE [LARGE SCALE GENOMIC DNA]</scope>
    <source>
        <strain evidence="5">TMW 2.1764</strain>
    </source>
</reference>
<feature type="compositionally biased region" description="Low complexity" evidence="1">
    <location>
        <begin position="1"/>
        <end position="38"/>
    </location>
</feature>
<keyword evidence="2" id="KW-0812">Transmembrane</keyword>
<feature type="transmembrane region" description="Helical" evidence="2">
    <location>
        <begin position="134"/>
        <end position="160"/>
    </location>
</feature>
<protein>
    <submittedName>
        <fullName evidence="4">DUF4190 domain-containing protein</fullName>
    </submittedName>
</protein>
<gene>
    <name evidence="4" type="ORF">DDE84_07185</name>
</gene>
<comment type="caution">
    <text evidence="4">The sequence shown here is derived from an EMBL/GenBank/DDBJ whole genome shotgun (WGS) entry which is preliminary data.</text>
</comment>
<keyword evidence="2" id="KW-0472">Membrane</keyword>
<sequence length="223" mass="23728">MPNPNAAPQSGQQQPSLQQNGYAQTPSPQTPYSQTPYPNQTPYPPQNPYAQQGQGGNQQSGYAPYTQAPPQRNGYVPGQPYPPQGVYYPPIEQPWNALCIAGFVMSFVFAPVGLVLSIIALVQINRSGEKSKGMSIAGIVVGAISTVMAIGVLIAIVMVANNIDNYYVPDGGSSCIPGDDTCDNADQENQNTGGSYGNATETAWSGTVSQDIEWSIVDLQNLR</sequence>
<organism evidence="4 5">
    <name type="scientific">Bifidobacterium tibiigranuli</name>
    <dbReference type="NCBI Taxonomy" id="2172043"/>
    <lineage>
        <taxon>Bacteria</taxon>
        <taxon>Bacillati</taxon>
        <taxon>Actinomycetota</taxon>
        <taxon>Actinomycetes</taxon>
        <taxon>Bifidobacteriales</taxon>
        <taxon>Bifidobacteriaceae</taxon>
        <taxon>Bifidobacterium</taxon>
    </lineage>
</organism>
<evidence type="ECO:0000259" key="3">
    <source>
        <dbReference type="Pfam" id="PF13828"/>
    </source>
</evidence>
<evidence type="ECO:0000313" key="4">
    <source>
        <dbReference type="EMBL" id="KAE8127821.1"/>
    </source>
</evidence>
<keyword evidence="5" id="KW-1185">Reference proteome</keyword>
<evidence type="ECO:0000256" key="1">
    <source>
        <dbReference type="SAM" id="MobiDB-lite"/>
    </source>
</evidence>
<dbReference type="InterPro" id="IPR025241">
    <property type="entry name" value="DUF4190"/>
</dbReference>
<feature type="region of interest" description="Disordered" evidence="1">
    <location>
        <begin position="1"/>
        <end position="78"/>
    </location>
</feature>
<evidence type="ECO:0000313" key="5">
    <source>
        <dbReference type="Proteomes" id="UP000325415"/>
    </source>
</evidence>
<feature type="domain" description="DUF4190" evidence="3">
    <location>
        <begin position="99"/>
        <end position="150"/>
    </location>
</feature>
<dbReference type="Gene3D" id="1.20.140.150">
    <property type="match status" value="1"/>
</dbReference>
<name>A0A5N6RWN6_9BIFI</name>
<proteinExistence type="predicted"/>
<dbReference type="Pfam" id="PF13828">
    <property type="entry name" value="DUF4190"/>
    <property type="match status" value="1"/>
</dbReference>
<accession>A0A5N6RWN6</accession>
<evidence type="ECO:0000256" key="2">
    <source>
        <dbReference type="SAM" id="Phobius"/>
    </source>
</evidence>
<dbReference type="OrthoDB" id="3238658at2"/>
<keyword evidence="2" id="KW-1133">Transmembrane helix</keyword>